<dbReference type="InterPro" id="IPR036397">
    <property type="entry name" value="RNaseH_sf"/>
</dbReference>
<dbReference type="InterPro" id="IPR028641">
    <property type="entry name" value="RCC2"/>
</dbReference>
<feature type="region of interest" description="Disordered" evidence="3">
    <location>
        <begin position="762"/>
        <end position="808"/>
    </location>
</feature>
<dbReference type="SUPFAM" id="SSF54928">
    <property type="entry name" value="RNA-binding domain, RBD"/>
    <property type="match status" value="1"/>
</dbReference>
<dbReference type="Proteomes" id="UP001470230">
    <property type="component" value="Unassembled WGS sequence"/>
</dbReference>
<keyword evidence="6" id="KW-1185">Reference proteome</keyword>
<dbReference type="SMART" id="SM00360">
    <property type="entry name" value="RRM"/>
    <property type="match status" value="1"/>
</dbReference>
<feature type="region of interest" description="Disordered" evidence="3">
    <location>
        <begin position="557"/>
        <end position="710"/>
    </location>
</feature>
<dbReference type="PROSITE" id="PS50012">
    <property type="entry name" value="RCC1_3"/>
    <property type="match status" value="1"/>
</dbReference>
<feature type="compositionally biased region" description="Low complexity" evidence="3">
    <location>
        <begin position="678"/>
        <end position="696"/>
    </location>
</feature>
<feature type="compositionally biased region" description="Acidic residues" evidence="3">
    <location>
        <begin position="777"/>
        <end position="808"/>
    </location>
</feature>
<evidence type="ECO:0000256" key="2">
    <source>
        <dbReference type="PROSITE-ProRule" id="PRU00235"/>
    </source>
</evidence>
<dbReference type="InterPro" id="IPR012677">
    <property type="entry name" value="Nucleotide-bd_a/b_plait_sf"/>
</dbReference>
<dbReference type="Pfam" id="PF13540">
    <property type="entry name" value="RCC1_2"/>
    <property type="match status" value="2"/>
</dbReference>
<dbReference type="EMBL" id="JAPFFF010000035">
    <property type="protein sequence ID" value="KAK8843287.1"/>
    <property type="molecule type" value="Genomic_DNA"/>
</dbReference>
<sequence>MATTVPILVQDLPVYISSKTGEPVTISKSDFLSLFDNLDFKPVSEPSITTRLNLDGSPYAYASVNFGSHEQAIEALSQINFTLINNVPIRAALWDQKTRSDLLAGENKIIIINLPIDMSISTLENTMNDFGHVIDCQIPTRYGKPLSYGIIQFDDHDDVIDTCSFLYKKSFDGKKVQVIEMPDKPVKKIQNLNKNFKELLYFSGKNESNQLFYKKSDFISPPISYPIQNLSLSYSVYSEHSIMILENEKAAAVGSNSSHQINHSIPQLFDKQTIIYIQNSKDLKIDSFSSAVCGSKYTLYLCNPTEKINHSFLALQSTAKNATVFDPGKKVPVALYGGENVSAAINSDGTIIFTNQKHFFFAHLPDNEKAIQLACTNKIIFALSKSGHLYRTPSNPSKNANNIEFSLINEVSDITFVCIAGTSGHALAVDEDGLVYGRGSNKYGQLGMNSLEEDLIEDFVRLPKFSKSKVVSVSCGVDHSLFLNERGTIYVCGNNRSGQLFLSKLEMDDCVIKPTRTPIKSGATFCIAGNGLSVAFLYSQPPPSTPNQKYEGDFIESDQSQDSENENNEEEEETQESDHQDSEYNDNENPNSEDNDNENSNSDGNDNENSNSDGNDNENSNSDGNDNENSNSDGNENSRSDGNDNENSRSDGNDNENSRSEDNDNENSRSEDNDNENLDNNGNENPNSDGNDNENNASDDDDDDKTIDYDASYKMQLKRVHNEINQIAECVSKHNEAINQFIKENIEVSKTIEQIFKRIASLASPSQEQPPTAVQNEQDEELNNEEDNEELEFDEENEEEDDEVNNDEDSIEKVLFSKGQNSLDALSNVPWGAGTTKYVEFFRNKLTRVEVIDMTSPSLKKSLEALKDGHPISVDFEWHPDFSARSNNPISLFQFCSSKGVLIVLNAKNIVQNQSNLKSPSDFKKACPNGISVLQKFFSSNSFYGKGMDFDKMKVKQLFGRSFQFEDIAVTRLQPHKYTLNFSKLVEMICGKTVAQFKDKKISTSKWNKRPLSSKQMIYAAFDAFATRLFWKHFVEKFGEEEIL</sequence>
<dbReference type="InterPro" id="IPR000408">
    <property type="entry name" value="Reg_chr_condens"/>
</dbReference>
<keyword evidence="1" id="KW-0694">RNA-binding</keyword>
<dbReference type="SUPFAM" id="SSF53098">
    <property type="entry name" value="Ribonuclease H-like"/>
    <property type="match status" value="1"/>
</dbReference>
<evidence type="ECO:0000313" key="6">
    <source>
        <dbReference type="Proteomes" id="UP001470230"/>
    </source>
</evidence>
<protein>
    <recommendedName>
        <fullName evidence="4">RRM domain-containing protein</fullName>
    </recommendedName>
</protein>
<comment type="caution">
    <text evidence="5">The sequence shown here is derived from an EMBL/GenBank/DDBJ whole genome shotgun (WGS) entry which is preliminary data.</text>
</comment>
<evidence type="ECO:0000256" key="1">
    <source>
        <dbReference type="PROSITE-ProRule" id="PRU00176"/>
    </source>
</evidence>
<dbReference type="InterPro" id="IPR012337">
    <property type="entry name" value="RNaseH-like_sf"/>
</dbReference>
<feature type="repeat" description="RCC1" evidence="2">
    <location>
        <begin position="433"/>
        <end position="486"/>
    </location>
</feature>
<accession>A0ABR2HAT3</accession>
<dbReference type="InterPro" id="IPR035979">
    <property type="entry name" value="RBD_domain_sf"/>
</dbReference>
<feature type="compositionally biased region" description="Low complexity" evidence="3">
    <location>
        <begin position="598"/>
        <end position="635"/>
    </location>
</feature>
<dbReference type="InterPro" id="IPR000504">
    <property type="entry name" value="RRM_dom"/>
</dbReference>
<dbReference type="InterPro" id="IPR002562">
    <property type="entry name" value="3'-5'_exonuclease_dom"/>
</dbReference>
<dbReference type="CDD" id="cd00590">
    <property type="entry name" value="RRM_SF"/>
    <property type="match status" value="1"/>
</dbReference>
<feature type="compositionally biased region" description="Acidic residues" evidence="3">
    <location>
        <begin position="557"/>
        <end position="575"/>
    </location>
</feature>
<dbReference type="InterPro" id="IPR009091">
    <property type="entry name" value="RCC1/BLIP-II"/>
</dbReference>
<feature type="compositionally biased region" description="Polar residues" evidence="3">
    <location>
        <begin position="763"/>
        <end position="773"/>
    </location>
</feature>
<feature type="compositionally biased region" description="Acidic residues" evidence="3">
    <location>
        <begin position="583"/>
        <end position="597"/>
    </location>
</feature>
<dbReference type="Pfam" id="PF00076">
    <property type="entry name" value="RRM_1"/>
    <property type="match status" value="1"/>
</dbReference>
<reference evidence="5 6" key="1">
    <citation type="submission" date="2024-04" db="EMBL/GenBank/DDBJ databases">
        <title>Tritrichomonas musculus Genome.</title>
        <authorList>
            <person name="Alves-Ferreira E."/>
            <person name="Grigg M."/>
            <person name="Lorenzi H."/>
            <person name="Galac M."/>
        </authorList>
    </citation>
    <scope>NUCLEOTIDE SEQUENCE [LARGE SCALE GENOMIC DNA]</scope>
    <source>
        <strain evidence="5 6">EAF2021</strain>
    </source>
</reference>
<dbReference type="PANTHER" id="PTHR46207:SF1">
    <property type="entry name" value="PROTEIN RCC2"/>
    <property type="match status" value="1"/>
</dbReference>
<dbReference type="Gene3D" id="3.30.70.330">
    <property type="match status" value="2"/>
</dbReference>
<evidence type="ECO:0000256" key="3">
    <source>
        <dbReference type="SAM" id="MobiDB-lite"/>
    </source>
</evidence>
<dbReference type="SUPFAM" id="SSF50985">
    <property type="entry name" value="RCC1/BLIP-II"/>
    <property type="match status" value="1"/>
</dbReference>
<name>A0ABR2HAT3_9EUKA</name>
<dbReference type="Gene3D" id="2.130.10.30">
    <property type="entry name" value="Regulator of chromosome condensation 1/beta-lactamase-inhibitor protein II"/>
    <property type="match status" value="1"/>
</dbReference>
<evidence type="ECO:0000313" key="5">
    <source>
        <dbReference type="EMBL" id="KAK8843287.1"/>
    </source>
</evidence>
<proteinExistence type="predicted"/>
<dbReference type="Pfam" id="PF01612">
    <property type="entry name" value="DNA_pol_A_exo1"/>
    <property type="match status" value="1"/>
</dbReference>
<gene>
    <name evidence="5" type="ORF">M9Y10_025142</name>
</gene>
<dbReference type="PROSITE" id="PS50102">
    <property type="entry name" value="RRM"/>
    <property type="match status" value="1"/>
</dbReference>
<organism evidence="5 6">
    <name type="scientific">Tritrichomonas musculus</name>
    <dbReference type="NCBI Taxonomy" id="1915356"/>
    <lineage>
        <taxon>Eukaryota</taxon>
        <taxon>Metamonada</taxon>
        <taxon>Parabasalia</taxon>
        <taxon>Tritrichomonadida</taxon>
        <taxon>Tritrichomonadidae</taxon>
        <taxon>Tritrichomonas</taxon>
    </lineage>
</organism>
<evidence type="ECO:0000259" key="4">
    <source>
        <dbReference type="PROSITE" id="PS50102"/>
    </source>
</evidence>
<dbReference type="Gene3D" id="3.30.420.10">
    <property type="entry name" value="Ribonuclease H-like superfamily/Ribonuclease H"/>
    <property type="match status" value="1"/>
</dbReference>
<feature type="domain" description="RRM" evidence="4">
    <location>
        <begin position="107"/>
        <end position="178"/>
    </location>
</feature>
<feature type="compositionally biased region" description="Basic and acidic residues" evidence="3">
    <location>
        <begin position="636"/>
        <end position="672"/>
    </location>
</feature>
<dbReference type="PROSITE" id="PS00626">
    <property type="entry name" value="RCC1_2"/>
    <property type="match status" value="1"/>
</dbReference>
<dbReference type="PANTHER" id="PTHR46207">
    <property type="entry name" value="PROTEIN RCC2"/>
    <property type="match status" value="1"/>
</dbReference>